<dbReference type="PANTHER" id="PTHR43141:SF5">
    <property type="entry name" value="CYTOCHROME BD-I UBIQUINOL OXIDASE SUBUNIT 2"/>
    <property type="match status" value="1"/>
</dbReference>
<protein>
    <submittedName>
        <fullName evidence="13">Cytochrome d ubiquinol oxidase subunit 2</fullName>
    </submittedName>
</protein>
<keyword evidence="7" id="KW-0479">Metal-binding</keyword>
<evidence type="ECO:0000256" key="8">
    <source>
        <dbReference type="ARBA" id="ARBA00022982"/>
    </source>
</evidence>
<name>A0A0U1QP89_9BACL</name>
<accession>A0A0U1QP89</accession>
<keyword evidence="11 12" id="KW-0472">Membrane</keyword>
<evidence type="ECO:0000256" key="5">
    <source>
        <dbReference type="ARBA" id="ARBA00022617"/>
    </source>
</evidence>
<feature type="transmembrane region" description="Helical" evidence="12">
    <location>
        <begin position="200"/>
        <end position="223"/>
    </location>
</feature>
<sequence length="343" mass="38853">MGRRITLLLNELWFLLIAVLFIGFFFLEGYDFGVGMATRFVARNETERRMLINTIGPFWDANEVWMITAGGAMFAAFPNWYATLFSGFYVPLVFLLLLLIARGTAFEYRAKVDHPKWSGTWDWAIFIASLLCPFLWGVVFSTLVYGLPIDKNMNMHATFTSIVHPYSVLGGILITLLCLYHGLMFLCLRTTDELQLRARALAKKVFWILAVAALAFIIVTYFVTDLFAKRGALLYPIYGLDVIVLILSVVFLSKKRDGWAFGMNAGVILLTVASLFVGLFPRLMISSVTPAYNLTVYNSASGSYSLTVMTIVAVTLLPFVLGYSIWSYYVFRKRVTKDHHLEY</sequence>
<feature type="transmembrane region" description="Helical" evidence="12">
    <location>
        <begin position="265"/>
        <end position="284"/>
    </location>
</feature>
<dbReference type="GO" id="GO:0070069">
    <property type="term" value="C:cytochrome complex"/>
    <property type="evidence" value="ECO:0007669"/>
    <property type="project" value="TreeGrafter"/>
</dbReference>
<keyword evidence="10" id="KW-0408">Iron</keyword>
<dbReference type="InterPro" id="IPR003317">
    <property type="entry name" value="Cyt-d_oxidase_su2"/>
</dbReference>
<proteinExistence type="inferred from homology"/>
<keyword evidence="3" id="KW-0813">Transport</keyword>
<dbReference type="STRING" id="1069536.SINU_07000"/>
<dbReference type="PANTHER" id="PTHR43141">
    <property type="entry name" value="CYTOCHROME BD2 SUBUNIT II"/>
    <property type="match status" value="1"/>
</dbReference>
<dbReference type="GO" id="GO:0019646">
    <property type="term" value="P:aerobic electron transport chain"/>
    <property type="evidence" value="ECO:0007669"/>
    <property type="project" value="TreeGrafter"/>
</dbReference>
<dbReference type="GO" id="GO:0016682">
    <property type="term" value="F:oxidoreductase activity, acting on diphenols and related substances as donors, oxygen as acceptor"/>
    <property type="evidence" value="ECO:0007669"/>
    <property type="project" value="TreeGrafter"/>
</dbReference>
<feature type="transmembrane region" description="Helical" evidence="12">
    <location>
        <begin position="166"/>
        <end position="188"/>
    </location>
</feature>
<keyword evidence="14" id="KW-1185">Reference proteome</keyword>
<comment type="caution">
    <text evidence="13">The sequence shown here is derived from an EMBL/GenBank/DDBJ whole genome shotgun (WGS) entry which is preliminary data.</text>
</comment>
<evidence type="ECO:0000256" key="12">
    <source>
        <dbReference type="SAM" id="Phobius"/>
    </source>
</evidence>
<keyword evidence="8" id="KW-0249">Electron transport</keyword>
<comment type="similarity">
    <text evidence="2">Belongs to the cytochrome ubiquinol oxidase subunit 2 family.</text>
</comment>
<keyword evidence="6 12" id="KW-0812">Transmembrane</keyword>
<gene>
    <name evidence="13" type="ORF">SINU_07000</name>
</gene>
<dbReference type="NCBIfam" id="TIGR00203">
    <property type="entry name" value="cydB"/>
    <property type="match status" value="1"/>
</dbReference>
<keyword evidence="9 12" id="KW-1133">Transmembrane helix</keyword>
<dbReference type="EMBL" id="AFVQ02000085">
    <property type="protein sequence ID" value="KLI02627.1"/>
    <property type="molecule type" value="Genomic_DNA"/>
</dbReference>
<dbReference type="Proteomes" id="UP000035553">
    <property type="component" value="Unassembled WGS sequence"/>
</dbReference>
<evidence type="ECO:0000256" key="4">
    <source>
        <dbReference type="ARBA" id="ARBA00022475"/>
    </source>
</evidence>
<evidence type="ECO:0000256" key="6">
    <source>
        <dbReference type="ARBA" id="ARBA00022692"/>
    </source>
</evidence>
<dbReference type="RefSeq" id="WP_039745797.1">
    <property type="nucleotide sequence ID" value="NZ_AFVQ02000085.1"/>
</dbReference>
<dbReference type="GO" id="GO:0046872">
    <property type="term" value="F:metal ion binding"/>
    <property type="evidence" value="ECO:0007669"/>
    <property type="project" value="UniProtKB-KW"/>
</dbReference>
<evidence type="ECO:0000256" key="3">
    <source>
        <dbReference type="ARBA" id="ARBA00022448"/>
    </source>
</evidence>
<comment type="subcellular location">
    <subcellularLocation>
        <location evidence="1">Cell membrane</location>
        <topology evidence="1">Multi-pass membrane protein</topology>
    </subcellularLocation>
</comment>
<evidence type="ECO:0000256" key="10">
    <source>
        <dbReference type="ARBA" id="ARBA00023004"/>
    </source>
</evidence>
<evidence type="ECO:0000256" key="1">
    <source>
        <dbReference type="ARBA" id="ARBA00004651"/>
    </source>
</evidence>
<evidence type="ECO:0000313" key="13">
    <source>
        <dbReference type="EMBL" id="KLI02627.1"/>
    </source>
</evidence>
<evidence type="ECO:0000256" key="7">
    <source>
        <dbReference type="ARBA" id="ARBA00022723"/>
    </source>
</evidence>
<feature type="transmembrane region" description="Helical" evidence="12">
    <location>
        <begin position="235"/>
        <end position="253"/>
    </location>
</feature>
<evidence type="ECO:0000256" key="9">
    <source>
        <dbReference type="ARBA" id="ARBA00022989"/>
    </source>
</evidence>
<feature type="transmembrane region" description="Helical" evidence="12">
    <location>
        <begin position="12"/>
        <end position="30"/>
    </location>
</feature>
<feature type="transmembrane region" description="Helical" evidence="12">
    <location>
        <begin position="80"/>
        <end position="100"/>
    </location>
</feature>
<evidence type="ECO:0000313" key="14">
    <source>
        <dbReference type="Proteomes" id="UP000035553"/>
    </source>
</evidence>
<evidence type="ECO:0000256" key="11">
    <source>
        <dbReference type="ARBA" id="ARBA00023136"/>
    </source>
</evidence>
<dbReference type="GO" id="GO:0009055">
    <property type="term" value="F:electron transfer activity"/>
    <property type="evidence" value="ECO:0007669"/>
    <property type="project" value="TreeGrafter"/>
</dbReference>
<dbReference type="AlphaFoldDB" id="A0A0U1QP89"/>
<keyword evidence="5" id="KW-0349">Heme</keyword>
<feature type="transmembrane region" description="Helical" evidence="12">
    <location>
        <begin position="121"/>
        <end position="146"/>
    </location>
</feature>
<dbReference type="PIRSF" id="PIRSF000267">
    <property type="entry name" value="Cyt_oxidse_sub2"/>
    <property type="match status" value="1"/>
</dbReference>
<evidence type="ECO:0000256" key="2">
    <source>
        <dbReference type="ARBA" id="ARBA00007543"/>
    </source>
</evidence>
<keyword evidence="4" id="KW-1003">Cell membrane</keyword>
<dbReference type="GO" id="GO:0005886">
    <property type="term" value="C:plasma membrane"/>
    <property type="evidence" value="ECO:0007669"/>
    <property type="project" value="UniProtKB-SubCell"/>
</dbReference>
<organism evidence="13 14">
    <name type="scientific">Sporolactobacillus inulinus CASD</name>
    <dbReference type="NCBI Taxonomy" id="1069536"/>
    <lineage>
        <taxon>Bacteria</taxon>
        <taxon>Bacillati</taxon>
        <taxon>Bacillota</taxon>
        <taxon>Bacilli</taxon>
        <taxon>Bacillales</taxon>
        <taxon>Sporolactobacillaceae</taxon>
        <taxon>Sporolactobacillus</taxon>
    </lineage>
</organism>
<reference evidence="13 14" key="1">
    <citation type="journal article" date="2011" name="J. Bacteriol.">
        <title>Draft genome sequence of Sporolactobacillus inulinus strain CASD, an efficient D-lactic acid-producing bacterium with high-concentration lactate tolerance capability.</title>
        <authorList>
            <person name="Yu B."/>
            <person name="Su F."/>
            <person name="Wang L."/>
            <person name="Xu K."/>
            <person name="Zhao B."/>
            <person name="Xu P."/>
        </authorList>
    </citation>
    <scope>NUCLEOTIDE SEQUENCE [LARGE SCALE GENOMIC DNA]</scope>
    <source>
        <strain evidence="13 14">CASD</strain>
    </source>
</reference>
<feature type="transmembrane region" description="Helical" evidence="12">
    <location>
        <begin position="304"/>
        <end position="331"/>
    </location>
</feature>
<dbReference type="Pfam" id="PF02322">
    <property type="entry name" value="Cyt_bd_oxida_II"/>
    <property type="match status" value="1"/>
</dbReference>